<accession>A0AAV7KCG2</accession>
<reference evidence="1 2" key="1">
    <citation type="journal article" date="2023" name="BMC Biol.">
        <title>The compact genome of the sponge Oopsacas minuta (Hexactinellida) is lacking key metazoan core genes.</title>
        <authorList>
            <person name="Santini S."/>
            <person name="Schenkelaars Q."/>
            <person name="Jourda C."/>
            <person name="Duchesne M."/>
            <person name="Belahbib H."/>
            <person name="Rocher C."/>
            <person name="Selva M."/>
            <person name="Riesgo A."/>
            <person name="Vervoort M."/>
            <person name="Leys S.P."/>
            <person name="Kodjabachian L."/>
            <person name="Le Bivic A."/>
            <person name="Borchiellini C."/>
            <person name="Claverie J.M."/>
            <person name="Renard E."/>
        </authorList>
    </citation>
    <scope>NUCLEOTIDE SEQUENCE [LARGE SCALE GENOMIC DNA]</scope>
    <source>
        <strain evidence="1">SPO-2</strain>
    </source>
</reference>
<organism evidence="1 2">
    <name type="scientific">Oopsacas minuta</name>
    <dbReference type="NCBI Taxonomy" id="111878"/>
    <lineage>
        <taxon>Eukaryota</taxon>
        <taxon>Metazoa</taxon>
        <taxon>Porifera</taxon>
        <taxon>Hexactinellida</taxon>
        <taxon>Hexasterophora</taxon>
        <taxon>Lyssacinosida</taxon>
        <taxon>Leucopsacidae</taxon>
        <taxon>Oopsacas</taxon>
    </lineage>
</organism>
<evidence type="ECO:0000313" key="1">
    <source>
        <dbReference type="EMBL" id="KAI6658390.1"/>
    </source>
</evidence>
<sequence>MFKNTYQRSSFRDSKIATDPSDGLDHLLRKYLPSLIRLGHSAKEVRTKILNICYFRRKSDRGPFEFKPILKYGCSETRPTRNQLRPLKLAEYHLIHNLPLAPLKVPLCFQPPKSRSVQNWMHCSNYGCKVCNAYEILIPSNLSTPVIPGNRVRILYLLHHGKDTNGEPNSKHLLINIANMNSSTLRYSTLPN</sequence>
<proteinExistence type="predicted"/>
<name>A0AAV7KCG2_9METZ</name>
<comment type="caution">
    <text evidence="1">The sequence shown here is derived from an EMBL/GenBank/DDBJ whole genome shotgun (WGS) entry which is preliminary data.</text>
</comment>
<evidence type="ECO:0000313" key="2">
    <source>
        <dbReference type="Proteomes" id="UP001165289"/>
    </source>
</evidence>
<dbReference type="AlphaFoldDB" id="A0AAV7KCG2"/>
<gene>
    <name evidence="1" type="ORF">LOD99_11033</name>
</gene>
<dbReference type="Proteomes" id="UP001165289">
    <property type="component" value="Unassembled WGS sequence"/>
</dbReference>
<dbReference type="EMBL" id="JAKMXF010000089">
    <property type="protein sequence ID" value="KAI6658390.1"/>
    <property type="molecule type" value="Genomic_DNA"/>
</dbReference>
<keyword evidence="2" id="KW-1185">Reference proteome</keyword>
<protein>
    <submittedName>
        <fullName evidence="1">Uncharacterized protein</fullName>
    </submittedName>
</protein>